<dbReference type="Proteomes" id="UP000224336">
    <property type="component" value="Segment"/>
</dbReference>
<evidence type="ECO:0000313" key="1">
    <source>
        <dbReference type="EMBL" id="ANM44803.1"/>
    </source>
</evidence>
<gene>
    <name evidence="1" type="ORF">KTN4_045</name>
</gene>
<reference evidence="1 2" key="1">
    <citation type="journal article" date="2016" name="Sci. Rep.">
        <title>A proposed integrated approach for the preclinical evaluation of phage therapy in Pseudomonas infections.</title>
        <authorList>
            <person name="Danis-Wlodarczyk K."/>
            <person name="Vandenheuvel D."/>
            <person name="Jang H.B."/>
            <person name="Briers Y."/>
            <person name="Olszak T."/>
            <person name="Arabski M."/>
            <person name="Wasik S."/>
            <person name="Drabik M."/>
            <person name="Higgins G."/>
            <person name="Tyrrell J."/>
            <person name="Harvey B.J."/>
            <person name="Noben J.P."/>
            <person name="Lavigne R."/>
            <person name="Drulis-Kawa Z."/>
        </authorList>
    </citation>
    <scope>NUCLEOTIDE SEQUENCE [LARGE SCALE GENOMIC DNA]</scope>
</reference>
<protein>
    <submittedName>
        <fullName evidence="1">Uncharacterized protein</fullName>
    </submittedName>
</protein>
<organism evidence="1 2">
    <name type="scientific">Pseudomonas phage KTN4</name>
    <dbReference type="NCBI Taxonomy" id="1862701"/>
    <lineage>
        <taxon>Viruses</taxon>
        <taxon>Duplodnaviria</taxon>
        <taxon>Heunggongvirae</taxon>
        <taxon>Uroviricota</taxon>
        <taxon>Caudoviricetes</taxon>
        <taxon>Chimalliviridae</taxon>
        <taxon>Phikzvirus</taxon>
        <taxon>Phikzvirus phiKZ</taxon>
    </lineage>
</organism>
<sequence length="289" mass="32805">MVYKMISLLNLANPSLIQQLSQSVSNEKDLENLRTSGWLKDDLNNNVFFIYSETSSDILASLRIFLNIDPWVDSGSNYQKLDVSQVSRYMTTALACTNNDYEVNVIKTISKLLLSFINNQICSVNNIKFNNSGNETQLSVGLIHNSYTLDIDLNIGMKSFIDNKTIIDKYKLFETSLSKTKNEFNFSIVTDDKVNKVASIYKTASTCEYDDAILFNKDSLVSIKPFIDGHSLITTDLIESLIEEIQNKETKKLKLIKVMCSNHYQRTHGDLITIVLCSPVNIWSITIYV</sequence>
<accession>A0A192Y4X5</accession>
<evidence type="ECO:0000313" key="2">
    <source>
        <dbReference type="Proteomes" id="UP000224336"/>
    </source>
</evidence>
<name>A0A192Y4X5_9CAUD</name>
<dbReference type="EMBL" id="KU521356">
    <property type="protein sequence ID" value="ANM44803.1"/>
    <property type="molecule type" value="Genomic_DNA"/>
</dbReference>
<proteinExistence type="predicted"/>